<keyword evidence="7 16" id="KW-0378">Hydrolase</keyword>
<accession>A0A250WSZ0</accession>
<evidence type="ECO:0000256" key="6">
    <source>
        <dbReference type="ARBA" id="ARBA00022763"/>
    </source>
</evidence>
<organism evidence="20 21">
    <name type="scientific">Chlamydomonas eustigma</name>
    <dbReference type="NCBI Taxonomy" id="1157962"/>
    <lineage>
        <taxon>Eukaryota</taxon>
        <taxon>Viridiplantae</taxon>
        <taxon>Chlorophyta</taxon>
        <taxon>core chlorophytes</taxon>
        <taxon>Chlorophyceae</taxon>
        <taxon>CS clade</taxon>
        <taxon>Chlamydomonadales</taxon>
        <taxon>Chlamydomonadaceae</taxon>
        <taxon>Chlamydomonas</taxon>
    </lineage>
</organism>
<dbReference type="PRINTS" id="PR00853">
    <property type="entry name" value="XPGRADSUPER"/>
</dbReference>
<evidence type="ECO:0000259" key="19">
    <source>
        <dbReference type="SMART" id="SM00485"/>
    </source>
</evidence>
<keyword evidence="8 16" id="KW-0269">Exonuclease</keyword>
<evidence type="ECO:0000256" key="11">
    <source>
        <dbReference type="ARBA" id="ARBA00023204"/>
    </source>
</evidence>
<dbReference type="SMART" id="SM00485">
    <property type="entry name" value="XPGN"/>
    <property type="match status" value="1"/>
</dbReference>
<keyword evidence="5 16" id="KW-0255">Endonuclease</keyword>
<sequence length="364" mass="40103">MVAVGRVGDQMLTNESGETTSHLQGMFYRTVRMLEAGLQPVYVFDGKPPELKKATLEGRKEKKDEAIDALQAAKEAGDAEAIEKYSKRSVKVTREHNEECMKLLRLMGVPVVEAPSEAEAQCSVMAKAGLVYGVATEDMDALTFGSPRLLRHLMASSSQQLNVAEFELSKALEGANLTMDQFIDVCILCGCDYVNNIRGIGPVRAMQLIQKHNNIEAVLEHLDSSKYPLPEPFPYKEAREAFKNPEVTPADQLPVFKWNAPDVDGVVDFLVREKSFNEDRVRKAMKRVVDNRGKSGQSRMESFFQVLPKPGPPPGKKVGSGLKRKEANGSAATKSGVAKKGHVLIQCGVFPTQIYNFFSVAVII</sequence>
<comment type="subcellular location">
    <subcellularLocation>
        <location evidence="16">Nucleus</location>
        <location evidence="16">Nucleolus</location>
    </subcellularLocation>
    <subcellularLocation>
        <location evidence="16">Nucleus</location>
        <location evidence="16">Nucleoplasm</location>
    </subcellularLocation>
    <subcellularLocation>
        <location evidence="16">Mitochondrion</location>
    </subcellularLocation>
    <text evidence="16">Resides mostly in the nucleoli and relocalizes to the nucleoplasm upon DNA damage.</text>
</comment>
<evidence type="ECO:0000259" key="18">
    <source>
        <dbReference type="SMART" id="SM00484"/>
    </source>
</evidence>
<keyword evidence="6 16" id="KW-0227">DNA damage</keyword>
<evidence type="ECO:0000313" key="21">
    <source>
        <dbReference type="Proteomes" id="UP000232323"/>
    </source>
</evidence>
<dbReference type="Gene3D" id="3.40.50.1010">
    <property type="entry name" value="5'-nuclease"/>
    <property type="match status" value="1"/>
</dbReference>
<dbReference type="Proteomes" id="UP000232323">
    <property type="component" value="Unassembled WGS sequence"/>
</dbReference>
<dbReference type="PANTHER" id="PTHR11081">
    <property type="entry name" value="FLAP ENDONUCLEASE FAMILY MEMBER"/>
    <property type="match status" value="1"/>
</dbReference>
<dbReference type="OrthoDB" id="1937206at2759"/>
<evidence type="ECO:0000256" key="17">
    <source>
        <dbReference type="SAM" id="MobiDB-lite"/>
    </source>
</evidence>
<dbReference type="InterPro" id="IPR036279">
    <property type="entry name" value="5-3_exonuclease_C_sf"/>
</dbReference>
<dbReference type="InterPro" id="IPR006085">
    <property type="entry name" value="XPG_DNA_repair_N"/>
</dbReference>
<evidence type="ECO:0000256" key="2">
    <source>
        <dbReference type="ARBA" id="ARBA00022705"/>
    </source>
</evidence>
<dbReference type="InterPro" id="IPR008918">
    <property type="entry name" value="HhH2"/>
</dbReference>
<dbReference type="SUPFAM" id="SSF47807">
    <property type="entry name" value="5' to 3' exonuclease, C-terminal subdomain"/>
    <property type="match status" value="1"/>
</dbReference>
<reference evidence="20 21" key="1">
    <citation type="submission" date="2017-08" db="EMBL/GenBank/DDBJ databases">
        <title>Acidophilic green algal genome provides insights into adaptation to an acidic environment.</title>
        <authorList>
            <person name="Hirooka S."/>
            <person name="Hirose Y."/>
            <person name="Kanesaki Y."/>
            <person name="Higuchi S."/>
            <person name="Fujiwara T."/>
            <person name="Onuma R."/>
            <person name="Era A."/>
            <person name="Ohbayashi R."/>
            <person name="Uzuka A."/>
            <person name="Nozaki H."/>
            <person name="Yoshikawa H."/>
            <person name="Miyagishima S.Y."/>
        </authorList>
    </citation>
    <scope>NUCLEOTIDE SEQUENCE [LARGE SCALE GENOMIC DNA]</scope>
    <source>
        <strain evidence="20 21">NIES-2499</strain>
    </source>
</reference>
<proteinExistence type="inferred from homology"/>
<keyword evidence="4 16" id="KW-0479">Metal-binding</keyword>
<dbReference type="GO" id="GO:0043137">
    <property type="term" value="P:DNA replication, removal of RNA primer"/>
    <property type="evidence" value="ECO:0007669"/>
    <property type="project" value="UniProtKB-UniRule"/>
</dbReference>
<evidence type="ECO:0000256" key="5">
    <source>
        <dbReference type="ARBA" id="ARBA00022759"/>
    </source>
</evidence>
<name>A0A250WSZ0_9CHLO</name>
<evidence type="ECO:0000256" key="4">
    <source>
        <dbReference type="ARBA" id="ARBA00022723"/>
    </source>
</evidence>
<evidence type="ECO:0000256" key="14">
    <source>
        <dbReference type="ARBA" id="ARBA00034726"/>
    </source>
</evidence>
<dbReference type="InterPro" id="IPR006084">
    <property type="entry name" value="XPG/Rad2"/>
</dbReference>
<dbReference type="GO" id="GO:0005739">
    <property type="term" value="C:mitochondrion"/>
    <property type="evidence" value="ECO:0007669"/>
    <property type="project" value="UniProtKB-SubCell"/>
</dbReference>
<evidence type="ECO:0000256" key="9">
    <source>
        <dbReference type="ARBA" id="ARBA00022842"/>
    </source>
</evidence>
<evidence type="ECO:0000256" key="13">
    <source>
        <dbReference type="ARBA" id="ARBA00029382"/>
    </source>
</evidence>
<keyword evidence="12 16" id="KW-0539">Nucleus</keyword>
<dbReference type="GO" id="GO:0003677">
    <property type="term" value="F:DNA binding"/>
    <property type="evidence" value="ECO:0007669"/>
    <property type="project" value="UniProtKB-UniRule"/>
</dbReference>
<dbReference type="Pfam" id="PF00752">
    <property type="entry name" value="XPG_N"/>
    <property type="match status" value="1"/>
</dbReference>
<feature type="domain" description="XPG N-terminal" evidence="19">
    <location>
        <begin position="1"/>
        <end position="66"/>
    </location>
</feature>
<keyword evidence="2 16" id="KW-0235">DNA replication</keyword>
<dbReference type="EMBL" id="BEGY01000005">
    <property type="protein sequence ID" value="GAX73772.1"/>
    <property type="molecule type" value="Genomic_DNA"/>
</dbReference>
<keyword evidence="11 16" id="KW-0234">DNA repair</keyword>
<dbReference type="InterPro" id="IPR029060">
    <property type="entry name" value="PIN-like_dom_sf"/>
</dbReference>
<dbReference type="FunFam" id="3.40.50.1010:FF:000016">
    <property type="entry name" value="Flap endonuclease 1"/>
    <property type="match status" value="1"/>
</dbReference>
<evidence type="ECO:0000313" key="20">
    <source>
        <dbReference type="EMBL" id="GAX73772.1"/>
    </source>
</evidence>
<keyword evidence="21" id="KW-1185">Reference proteome</keyword>
<evidence type="ECO:0000256" key="3">
    <source>
        <dbReference type="ARBA" id="ARBA00022722"/>
    </source>
</evidence>
<comment type="subunit">
    <text evidence="15">Interacts with PCNA1 and PCNA2. Three molecules of FEN1 bind to one PCNA trimer with each molecule binding to one PCNA monomer. PCNA stimulates the nuclease activity without altering cleavage specificity.</text>
</comment>
<protein>
    <recommendedName>
        <fullName evidence="16">Flap endonuclease 1</fullName>
        <shortName evidence="16">FEN-1</shortName>
        <ecNumber evidence="16">3.1.-.-</ecNumber>
    </recommendedName>
    <alternativeName>
        <fullName evidence="16">Flap structure-specific endonuclease 1</fullName>
    </alternativeName>
</protein>
<evidence type="ECO:0000256" key="8">
    <source>
        <dbReference type="ARBA" id="ARBA00022839"/>
    </source>
</evidence>
<dbReference type="HAMAP" id="MF_00614">
    <property type="entry name" value="Fen"/>
    <property type="match status" value="1"/>
</dbReference>
<evidence type="ECO:0000256" key="12">
    <source>
        <dbReference type="ARBA" id="ARBA00023242"/>
    </source>
</evidence>
<comment type="caution">
    <text evidence="20">The sequence shown here is derived from an EMBL/GenBank/DDBJ whole genome shotgun (WGS) entry which is preliminary data.</text>
</comment>
<comment type="similarity">
    <text evidence="14 16">Belongs to the XPG/RAD2 endonuclease family. FEN1 subfamily.</text>
</comment>
<dbReference type="Gene3D" id="1.10.150.20">
    <property type="entry name" value="5' to 3' exonuclease, C-terminal subdomain"/>
    <property type="match status" value="1"/>
</dbReference>
<dbReference type="GO" id="GO:0006284">
    <property type="term" value="P:base-excision repair"/>
    <property type="evidence" value="ECO:0007669"/>
    <property type="project" value="UniProtKB-UniRule"/>
</dbReference>
<evidence type="ECO:0000256" key="7">
    <source>
        <dbReference type="ARBA" id="ARBA00022801"/>
    </source>
</evidence>
<keyword evidence="9 16" id="KW-0460">Magnesium</keyword>
<dbReference type="PANTHER" id="PTHR11081:SF9">
    <property type="entry name" value="FLAP ENDONUCLEASE 1"/>
    <property type="match status" value="1"/>
</dbReference>
<dbReference type="GO" id="GO:0008409">
    <property type="term" value="F:5'-3' exonuclease activity"/>
    <property type="evidence" value="ECO:0007669"/>
    <property type="project" value="UniProtKB-UniRule"/>
</dbReference>
<keyword evidence="3 16" id="KW-0540">Nuclease</keyword>
<feature type="domain" description="XPG-I" evidence="18">
    <location>
        <begin position="105"/>
        <end position="177"/>
    </location>
</feature>
<dbReference type="GO" id="GO:0000287">
    <property type="term" value="F:magnesium ion binding"/>
    <property type="evidence" value="ECO:0007669"/>
    <property type="project" value="UniProtKB-UniRule"/>
</dbReference>
<comment type="cofactor">
    <cofactor evidence="16">
        <name>Mg(2+)</name>
        <dbReference type="ChEBI" id="CHEBI:18420"/>
    </cofactor>
    <text evidence="16">Binds 2 magnesium ions per subunit. They probably participate in the reaction catalyzed by the enzyme. May bind an additional third magnesium ion after substrate binding.</text>
</comment>
<dbReference type="STRING" id="1157962.A0A250WSZ0"/>
<dbReference type="GO" id="GO:0005730">
    <property type="term" value="C:nucleolus"/>
    <property type="evidence" value="ECO:0007669"/>
    <property type="project" value="UniProtKB-SubCell"/>
</dbReference>
<dbReference type="SMART" id="SM00484">
    <property type="entry name" value="XPGI"/>
    <property type="match status" value="1"/>
</dbReference>
<dbReference type="CDD" id="cd09867">
    <property type="entry name" value="PIN_FEN1"/>
    <property type="match status" value="1"/>
</dbReference>
<dbReference type="FunFam" id="1.10.150.20:FF:000009">
    <property type="entry name" value="Flap endonuclease 1"/>
    <property type="match status" value="1"/>
</dbReference>
<evidence type="ECO:0000256" key="1">
    <source>
        <dbReference type="ARBA" id="ARBA00022553"/>
    </source>
</evidence>
<dbReference type="Pfam" id="PF00867">
    <property type="entry name" value="XPG_I"/>
    <property type="match status" value="1"/>
</dbReference>
<dbReference type="GO" id="GO:0005654">
    <property type="term" value="C:nucleoplasm"/>
    <property type="evidence" value="ECO:0007669"/>
    <property type="project" value="UniProtKB-SubCell"/>
</dbReference>
<keyword evidence="10 16" id="KW-0496">Mitochondrion</keyword>
<dbReference type="EC" id="3.1.-.-" evidence="16"/>
<dbReference type="InterPro" id="IPR006086">
    <property type="entry name" value="XPG-I_dom"/>
</dbReference>
<evidence type="ECO:0000256" key="10">
    <source>
        <dbReference type="ARBA" id="ARBA00023128"/>
    </source>
</evidence>
<evidence type="ECO:0000256" key="16">
    <source>
        <dbReference type="HAMAP-Rule" id="MF_03140"/>
    </source>
</evidence>
<gene>
    <name evidence="20" type="ORF">CEUSTIGMA_g1223.t1</name>
</gene>
<dbReference type="GO" id="GO:0017108">
    <property type="term" value="F:5'-flap endonuclease activity"/>
    <property type="evidence" value="ECO:0007669"/>
    <property type="project" value="UniProtKB-UniRule"/>
</dbReference>
<dbReference type="SUPFAM" id="SSF88723">
    <property type="entry name" value="PIN domain-like"/>
    <property type="match status" value="1"/>
</dbReference>
<dbReference type="InterPro" id="IPR023426">
    <property type="entry name" value="Flap_endonuc"/>
</dbReference>
<feature type="region of interest" description="Disordered" evidence="17">
    <location>
        <begin position="304"/>
        <end position="333"/>
    </location>
</feature>
<dbReference type="AlphaFoldDB" id="A0A250WSZ0"/>
<dbReference type="PROSITE" id="PS00842">
    <property type="entry name" value="XPG_2"/>
    <property type="match status" value="1"/>
</dbReference>
<keyword evidence="1 16" id="KW-0597">Phosphoprotein</keyword>
<dbReference type="InterPro" id="IPR019974">
    <property type="entry name" value="XPG_CS"/>
</dbReference>
<evidence type="ECO:0000256" key="15">
    <source>
        <dbReference type="ARBA" id="ARBA00063178"/>
    </source>
</evidence>
<comment type="function">
    <text evidence="13 16">Structure-specific nuclease with 5'-flap endonuclease and 5'-3' exonuclease activities involved in DNA replication and repair. During DNA replication, cleaves the 5'-overhanging flap structure that is generated by displacement synthesis when DNA polymerase encounters the 5'-end of a downstream Okazaki fragment. It enters the flap from the 5'-end and then tracks to cleave the flap base, leaving a nick for ligation. Also involved in the long patch base excision repair (LP-BER) pathway, by cleaving within the apurinic/apyrimidinic (AP) site-terminated flap. Acts as a genome stabilization factor that prevents flaps from equilibrating into structures that lead to duplications and deletions. Also possesses 5'-3' exonuclease activity on nicked or gapped double-stranded DNA, and exhibits RNase H activity. Also involved in replication and repair of rDNA and in repairing mitochondrial DNA.</text>
</comment>
<dbReference type="SMART" id="SM00279">
    <property type="entry name" value="HhH2"/>
    <property type="match status" value="1"/>
</dbReference>